<evidence type="ECO:0000259" key="6">
    <source>
        <dbReference type="PROSITE" id="PS50207"/>
    </source>
</evidence>
<keyword evidence="9" id="KW-1185">Reference proteome</keyword>
<dbReference type="InterPro" id="IPR029030">
    <property type="entry name" value="Caspase-like_dom_sf"/>
</dbReference>
<sequence>MYTMLPVNKAKNKTKLESSIRYNQNANHTTLFASTKEQTTTSHTVVQKQTHHIQTYTTRNLGERKFSFPSVVPPVEHMSLHAVSASTPALTIDAKPFTPNYQSPFQRRTSLYQSLRTPTNPMFASPPKPTISSISLRENPSTIPLAVPYKASSLPDVQVDIPTYKFKGKPRGRVLIINNVKFIEDKNDRKGAENDQSCLKHMFEQFGYKVITEKNLTKKQMSNTIKSFRKDSSLKNSDICIVIMMSHGTNVNEKEVAVAGGYTEVIGVDNKGLPIDEILNEFSGELCQYLKGKPKIFFFQCCRGEHHETLAKDAKPVTYKCHADMLIAHSTLPGFVSLRDEKRGSWYIQCIHNVFTQHAKNMDVESMLKIADDDLSRKHPNFKQTSSYESRGFKRCYLL</sequence>
<evidence type="ECO:0000256" key="5">
    <source>
        <dbReference type="RuleBase" id="RU003971"/>
    </source>
</evidence>
<dbReference type="AlphaFoldDB" id="A0A653BWI9"/>
<proteinExistence type="inferred from homology"/>
<reference evidence="8 9" key="1">
    <citation type="submission" date="2019-01" db="EMBL/GenBank/DDBJ databases">
        <authorList>
            <person name="Sayadi A."/>
        </authorList>
    </citation>
    <scope>NUCLEOTIDE SEQUENCE [LARGE SCALE GENOMIC DNA]</scope>
</reference>
<dbReference type="InterPro" id="IPR001309">
    <property type="entry name" value="Pept_C14_p20"/>
</dbReference>
<dbReference type="EMBL" id="CAACVG010006121">
    <property type="protein sequence ID" value="VEN39923.1"/>
    <property type="molecule type" value="Genomic_DNA"/>
</dbReference>
<evidence type="ECO:0000313" key="8">
    <source>
        <dbReference type="EMBL" id="VEN39923.1"/>
    </source>
</evidence>
<dbReference type="SMART" id="SM00115">
    <property type="entry name" value="CASc"/>
    <property type="match status" value="1"/>
</dbReference>
<dbReference type="Proteomes" id="UP000410492">
    <property type="component" value="Unassembled WGS sequence"/>
</dbReference>
<dbReference type="PROSITE" id="PS50208">
    <property type="entry name" value="CASPASE_P20"/>
    <property type="match status" value="1"/>
</dbReference>
<dbReference type="Gene3D" id="3.40.50.1460">
    <property type="match status" value="1"/>
</dbReference>
<dbReference type="OrthoDB" id="6097640at2759"/>
<dbReference type="PANTHER" id="PTHR47901:SF8">
    <property type="entry name" value="CASPASE-3"/>
    <property type="match status" value="1"/>
</dbReference>
<evidence type="ECO:0000313" key="9">
    <source>
        <dbReference type="Proteomes" id="UP000410492"/>
    </source>
</evidence>
<dbReference type="PANTHER" id="PTHR47901">
    <property type="entry name" value="CASPASE RECRUITMENT DOMAIN-CONTAINING PROTEIN 18"/>
    <property type="match status" value="1"/>
</dbReference>
<dbReference type="InterPro" id="IPR002138">
    <property type="entry name" value="Pept_C14_p10"/>
</dbReference>
<evidence type="ECO:0000259" key="7">
    <source>
        <dbReference type="PROSITE" id="PS50208"/>
    </source>
</evidence>
<comment type="similarity">
    <text evidence="1 5">Belongs to the peptidase C14A family.</text>
</comment>
<dbReference type="GO" id="GO:0006508">
    <property type="term" value="P:proteolysis"/>
    <property type="evidence" value="ECO:0007669"/>
    <property type="project" value="UniProtKB-KW"/>
</dbReference>
<dbReference type="GO" id="GO:0004197">
    <property type="term" value="F:cysteine-type endopeptidase activity"/>
    <property type="evidence" value="ECO:0007669"/>
    <property type="project" value="InterPro"/>
</dbReference>
<keyword evidence="3" id="KW-0053">Apoptosis</keyword>
<name>A0A653BWI9_CALMS</name>
<dbReference type="InterPro" id="IPR002398">
    <property type="entry name" value="Pept_C14"/>
</dbReference>
<dbReference type="SUPFAM" id="SSF52129">
    <property type="entry name" value="Caspase-like"/>
    <property type="match status" value="1"/>
</dbReference>
<protein>
    <submittedName>
        <fullName evidence="8">Uncharacterized protein</fullName>
    </submittedName>
</protein>
<dbReference type="PRINTS" id="PR00376">
    <property type="entry name" value="IL1BCENZYME"/>
</dbReference>
<evidence type="ECO:0000256" key="4">
    <source>
        <dbReference type="ARBA" id="ARBA00022801"/>
    </source>
</evidence>
<dbReference type="InterPro" id="IPR015917">
    <property type="entry name" value="Pept_C14A"/>
</dbReference>
<feature type="domain" description="Caspase family p10" evidence="6">
    <location>
        <begin position="323"/>
        <end position="399"/>
    </location>
</feature>
<organism evidence="8 9">
    <name type="scientific">Callosobruchus maculatus</name>
    <name type="common">Southern cowpea weevil</name>
    <name type="synonym">Pulse bruchid</name>
    <dbReference type="NCBI Taxonomy" id="64391"/>
    <lineage>
        <taxon>Eukaryota</taxon>
        <taxon>Metazoa</taxon>
        <taxon>Ecdysozoa</taxon>
        <taxon>Arthropoda</taxon>
        <taxon>Hexapoda</taxon>
        <taxon>Insecta</taxon>
        <taxon>Pterygota</taxon>
        <taxon>Neoptera</taxon>
        <taxon>Endopterygota</taxon>
        <taxon>Coleoptera</taxon>
        <taxon>Polyphaga</taxon>
        <taxon>Cucujiformia</taxon>
        <taxon>Chrysomeloidea</taxon>
        <taxon>Chrysomelidae</taxon>
        <taxon>Bruchinae</taxon>
        <taxon>Bruchini</taxon>
        <taxon>Callosobruchus</taxon>
    </lineage>
</organism>
<gene>
    <name evidence="8" type="ORF">CALMAC_LOCUS4276</name>
</gene>
<dbReference type="PROSITE" id="PS50207">
    <property type="entry name" value="CASPASE_P10"/>
    <property type="match status" value="1"/>
</dbReference>
<dbReference type="GO" id="GO:0006915">
    <property type="term" value="P:apoptotic process"/>
    <property type="evidence" value="ECO:0007669"/>
    <property type="project" value="UniProtKB-KW"/>
</dbReference>
<keyword evidence="4" id="KW-0378">Hydrolase</keyword>
<evidence type="ECO:0000256" key="3">
    <source>
        <dbReference type="ARBA" id="ARBA00022703"/>
    </source>
</evidence>
<accession>A0A653BWI9</accession>
<dbReference type="Pfam" id="PF00656">
    <property type="entry name" value="Peptidase_C14"/>
    <property type="match status" value="1"/>
</dbReference>
<feature type="domain" description="Caspase family p20" evidence="7">
    <location>
        <begin position="170"/>
        <end position="306"/>
    </location>
</feature>
<evidence type="ECO:0000256" key="2">
    <source>
        <dbReference type="ARBA" id="ARBA00022670"/>
    </source>
</evidence>
<keyword evidence="2" id="KW-0645">Protease</keyword>
<dbReference type="InterPro" id="IPR011600">
    <property type="entry name" value="Pept_C14_caspase"/>
</dbReference>
<evidence type="ECO:0000256" key="1">
    <source>
        <dbReference type="ARBA" id="ARBA00010134"/>
    </source>
</evidence>